<evidence type="ECO:0000256" key="7">
    <source>
        <dbReference type="SAM" id="Phobius"/>
    </source>
</evidence>
<feature type="transmembrane region" description="Helical" evidence="7">
    <location>
        <begin position="112"/>
        <end position="132"/>
    </location>
</feature>
<dbReference type="PANTHER" id="PTHR43744">
    <property type="entry name" value="ABC TRANSPORTER PERMEASE PROTEIN MG189-RELATED-RELATED"/>
    <property type="match status" value="1"/>
</dbReference>
<dbReference type="PANTHER" id="PTHR43744:SF9">
    <property type="entry name" value="POLYGALACTURONAN_RHAMNOGALACTURONAN TRANSPORT SYSTEM PERMEASE PROTEIN YTCP"/>
    <property type="match status" value="1"/>
</dbReference>
<feature type="transmembrane region" description="Helical" evidence="7">
    <location>
        <begin position="263"/>
        <end position="279"/>
    </location>
</feature>
<keyword evidence="12" id="KW-1185">Reference proteome</keyword>
<evidence type="ECO:0000256" key="5">
    <source>
        <dbReference type="ARBA" id="ARBA00022989"/>
    </source>
</evidence>
<organism evidence="10 11">
    <name type="scientific">Alkalibacterium putridalgicola</name>
    <dbReference type="NCBI Taxonomy" id="426703"/>
    <lineage>
        <taxon>Bacteria</taxon>
        <taxon>Bacillati</taxon>
        <taxon>Bacillota</taxon>
        <taxon>Bacilli</taxon>
        <taxon>Lactobacillales</taxon>
        <taxon>Carnobacteriaceae</taxon>
        <taxon>Alkalibacterium</taxon>
    </lineage>
</organism>
<evidence type="ECO:0000313" key="11">
    <source>
        <dbReference type="Proteomes" id="UP000198548"/>
    </source>
</evidence>
<evidence type="ECO:0000256" key="2">
    <source>
        <dbReference type="ARBA" id="ARBA00022448"/>
    </source>
</evidence>
<dbReference type="EMBL" id="BJUX01000007">
    <property type="protein sequence ID" value="GEK88851.1"/>
    <property type="molecule type" value="Genomic_DNA"/>
</dbReference>
<evidence type="ECO:0000256" key="4">
    <source>
        <dbReference type="ARBA" id="ARBA00022692"/>
    </source>
</evidence>
<evidence type="ECO:0000256" key="6">
    <source>
        <dbReference type="ARBA" id="ARBA00023136"/>
    </source>
</evidence>
<protein>
    <submittedName>
        <fullName evidence="10">Carbohydrate ABC transporter membrane protein 2, CUT1 family</fullName>
    </submittedName>
    <submittedName>
        <fullName evidence="9">Sugar ABC transporter permease</fullName>
    </submittedName>
</protein>
<dbReference type="CDD" id="cd06261">
    <property type="entry name" value="TM_PBP2"/>
    <property type="match status" value="1"/>
</dbReference>
<dbReference type="SUPFAM" id="SSF161098">
    <property type="entry name" value="MetI-like"/>
    <property type="match status" value="1"/>
</dbReference>
<keyword evidence="2" id="KW-0813">Transport</keyword>
<dbReference type="Gene3D" id="1.10.3720.10">
    <property type="entry name" value="MetI-like"/>
    <property type="match status" value="1"/>
</dbReference>
<evidence type="ECO:0000259" key="8">
    <source>
        <dbReference type="PROSITE" id="PS50928"/>
    </source>
</evidence>
<dbReference type="InterPro" id="IPR035906">
    <property type="entry name" value="MetI-like_sf"/>
</dbReference>
<feature type="transmembrane region" description="Helical" evidence="7">
    <location>
        <begin position="214"/>
        <end position="233"/>
    </location>
</feature>
<reference evidence="9 12" key="2">
    <citation type="submission" date="2019-07" db="EMBL/GenBank/DDBJ databases">
        <title>Whole genome shotgun sequence of Alkalibacterium putridalgicola NBRC 103243.</title>
        <authorList>
            <person name="Hosoyama A."/>
            <person name="Uohara A."/>
            <person name="Ohji S."/>
            <person name="Ichikawa N."/>
        </authorList>
    </citation>
    <scope>NUCLEOTIDE SEQUENCE [LARGE SCALE GENOMIC DNA]</scope>
    <source>
        <strain evidence="9 12">NBRC 103243</strain>
    </source>
</reference>
<dbReference type="Proteomes" id="UP000321425">
    <property type="component" value="Unassembled WGS sequence"/>
</dbReference>
<accession>A0A1H7R956</accession>
<proteinExistence type="predicted"/>
<dbReference type="Proteomes" id="UP000198548">
    <property type="component" value="Unassembled WGS sequence"/>
</dbReference>
<name>A0A1H7R956_9LACT</name>
<comment type="subcellular location">
    <subcellularLocation>
        <location evidence="1">Cell membrane</location>
        <topology evidence="1">Multi-pass membrane protein</topology>
    </subcellularLocation>
</comment>
<keyword evidence="6 7" id="KW-0472">Membrane</keyword>
<dbReference type="AlphaFoldDB" id="A0A1H7R956"/>
<dbReference type="EMBL" id="FOBL01000004">
    <property type="protein sequence ID" value="SEL56699.1"/>
    <property type="molecule type" value="Genomic_DNA"/>
</dbReference>
<evidence type="ECO:0000256" key="1">
    <source>
        <dbReference type="ARBA" id="ARBA00004651"/>
    </source>
</evidence>
<keyword evidence="4 7" id="KW-0812">Transmembrane</keyword>
<feature type="transmembrane region" description="Helical" evidence="7">
    <location>
        <begin position="79"/>
        <end position="100"/>
    </location>
</feature>
<dbReference type="PROSITE" id="PS50928">
    <property type="entry name" value="ABC_TM1"/>
    <property type="match status" value="1"/>
</dbReference>
<dbReference type="GO" id="GO:0005886">
    <property type="term" value="C:plasma membrane"/>
    <property type="evidence" value="ECO:0007669"/>
    <property type="project" value="UniProtKB-SubCell"/>
</dbReference>
<evidence type="ECO:0000256" key="3">
    <source>
        <dbReference type="ARBA" id="ARBA00022475"/>
    </source>
</evidence>
<dbReference type="OrthoDB" id="9810086at2"/>
<reference evidence="10 11" key="1">
    <citation type="submission" date="2016-10" db="EMBL/GenBank/DDBJ databases">
        <authorList>
            <person name="de Groot N.N."/>
        </authorList>
    </citation>
    <scope>NUCLEOTIDE SEQUENCE [LARGE SCALE GENOMIC DNA]</scope>
    <source>
        <strain evidence="10 11">DSM 19182</strain>
    </source>
</reference>
<keyword evidence="3" id="KW-1003">Cell membrane</keyword>
<gene>
    <name evidence="9" type="ORF">APU01nite_08900</name>
    <name evidence="10" type="ORF">SAMN04488100_10410</name>
</gene>
<dbReference type="STRING" id="426703.SAMN04488100_10410"/>
<feature type="transmembrane region" description="Helical" evidence="7">
    <location>
        <begin position="12"/>
        <end position="36"/>
    </location>
</feature>
<sequence length="294" mass="33124">MHLNDTKGYKLFRYFNIFVMIMIVVITFVPFINIIAQSFSSERFITAGEVFLIPKGFNVETYKAVLSNDRFWIHYRNTIIYTAVGVAISMFLTTMLAYVLSKPKTRIKGKGFFVGYAVFTMFFAGGIIPTYIVYNNTLNITNTMWSVVFPLALSIYNMLIMKAFFENLPTALEEAAAIDGMSSYGIFMKIVLPLSKPILATMTLFYAVAYWNSWFQAFMFLNDWTLFPVTLFLRNLISGATATGEAAAAEAGSTQIASNVRSVSMFLTVLPIILVYPFVQKYFVSGVMLGSVKE</sequence>
<keyword evidence="5 7" id="KW-1133">Transmembrane helix</keyword>
<dbReference type="RefSeq" id="WP_091486761.1">
    <property type="nucleotide sequence ID" value="NZ_BJUX01000007.1"/>
</dbReference>
<dbReference type="GO" id="GO:0055085">
    <property type="term" value="P:transmembrane transport"/>
    <property type="evidence" value="ECO:0007669"/>
    <property type="project" value="InterPro"/>
</dbReference>
<feature type="domain" description="ABC transmembrane type-1" evidence="8">
    <location>
        <begin position="75"/>
        <end position="278"/>
    </location>
</feature>
<evidence type="ECO:0000313" key="12">
    <source>
        <dbReference type="Proteomes" id="UP000321425"/>
    </source>
</evidence>
<feature type="transmembrane region" description="Helical" evidence="7">
    <location>
        <begin position="186"/>
        <end position="208"/>
    </location>
</feature>
<feature type="transmembrane region" description="Helical" evidence="7">
    <location>
        <begin position="144"/>
        <end position="165"/>
    </location>
</feature>
<evidence type="ECO:0000313" key="9">
    <source>
        <dbReference type="EMBL" id="GEK88851.1"/>
    </source>
</evidence>
<dbReference type="InterPro" id="IPR000515">
    <property type="entry name" value="MetI-like"/>
</dbReference>
<evidence type="ECO:0000313" key="10">
    <source>
        <dbReference type="EMBL" id="SEL56699.1"/>
    </source>
</evidence>